<feature type="transmembrane region" description="Helical" evidence="7">
    <location>
        <begin position="138"/>
        <end position="158"/>
    </location>
</feature>
<dbReference type="Pfam" id="PF00860">
    <property type="entry name" value="Xan_ur_permease"/>
    <property type="match status" value="1"/>
</dbReference>
<comment type="subcellular location">
    <subcellularLocation>
        <location evidence="1">Membrane</location>
        <topology evidence="1">Multi-pass membrane protein</topology>
    </subcellularLocation>
</comment>
<feature type="transmembrane region" description="Helical" evidence="7">
    <location>
        <begin position="170"/>
        <end position="190"/>
    </location>
</feature>
<feature type="transmembrane region" description="Helical" evidence="7">
    <location>
        <begin position="103"/>
        <end position="126"/>
    </location>
</feature>
<feature type="transmembrane region" description="Helical" evidence="7">
    <location>
        <begin position="344"/>
        <end position="360"/>
    </location>
</feature>
<feature type="transmembrane region" description="Helical" evidence="7">
    <location>
        <begin position="21"/>
        <end position="40"/>
    </location>
</feature>
<dbReference type="Proteomes" id="UP000460318">
    <property type="component" value="Unassembled WGS sequence"/>
</dbReference>
<keyword evidence="3" id="KW-0813">Transport</keyword>
<evidence type="ECO:0000256" key="7">
    <source>
        <dbReference type="SAM" id="Phobius"/>
    </source>
</evidence>
<dbReference type="AlphaFoldDB" id="A0A7X3LJJ8"/>
<feature type="transmembrane region" description="Helical" evidence="7">
    <location>
        <begin position="197"/>
        <end position="217"/>
    </location>
</feature>
<dbReference type="InterPro" id="IPR045018">
    <property type="entry name" value="Azg-like"/>
</dbReference>
<comment type="caution">
    <text evidence="8">The sequence shown here is derived from an EMBL/GenBank/DDBJ whole genome shotgun (WGS) entry which is preliminary data.</text>
</comment>
<evidence type="ECO:0000256" key="3">
    <source>
        <dbReference type="ARBA" id="ARBA00022448"/>
    </source>
</evidence>
<gene>
    <name evidence="8" type="ORF">GRF59_17815</name>
</gene>
<sequence length="432" mass="45920">MKSGFWQKGLGLRPGDNWKKELIAGAVSYFSVVYIVMVNANILHDAGMPLKAAMIGTILTSIVGCLLMAFGGKSPIVVVPGMGINAFFTYTLVHSMNLGWQEALMVVAVTGVLFTIVTFTSLYRIISEAIPQNLQHGITVGIGLFLTFIGLQKSEIVIAHQTTFVTIGHFSDPAVIVSCITLLLALVLFIRGIQGGLLISILAGTGLAYVLGAVKPAQQMESGHVFKQYGSIFGHLSWSGIGSLVFWIAVFLLLLIVVFENIGLIAAQTRMIGRPENFKGSLRALSVTNIFAGIFGSSPVVAAAETTAGIAAGGRTGLTSLVSAVLFGATFFFIPLLAYIPDSAIAPILIVIGGLMVQNVKEMDFSDLTEAFPAFLIMVMIPFTYSIVDGMAFGFIAYPIVKLARGQGSEVSPVLYGIAVLFVANFVLHALL</sequence>
<keyword evidence="6 7" id="KW-0472">Membrane</keyword>
<dbReference type="PANTHER" id="PTHR43337">
    <property type="entry name" value="XANTHINE/URACIL PERMEASE C887.17-RELATED"/>
    <property type="match status" value="1"/>
</dbReference>
<feature type="transmembrane region" description="Helical" evidence="7">
    <location>
        <begin position="237"/>
        <end position="259"/>
    </location>
</feature>
<reference evidence="8 9" key="1">
    <citation type="submission" date="2019-12" db="EMBL/GenBank/DDBJ databases">
        <title>Paenibacillus sp. nov., an endophytic bacterium isolated from the stem of Dendrobium.</title>
        <authorList>
            <person name="Zhao R."/>
        </authorList>
    </citation>
    <scope>NUCLEOTIDE SEQUENCE [LARGE SCALE GENOMIC DNA]</scope>
    <source>
        <strain evidence="8 9">HJL G12</strain>
    </source>
</reference>
<feature type="transmembrane region" description="Helical" evidence="7">
    <location>
        <begin position="413"/>
        <end position="431"/>
    </location>
</feature>
<evidence type="ECO:0000256" key="5">
    <source>
        <dbReference type="ARBA" id="ARBA00022989"/>
    </source>
</evidence>
<evidence type="ECO:0000313" key="8">
    <source>
        <dbReference type="EMBL" id="MWV45484.1"/>
    </source>
</evidence>
<dbReference type="RefSeq" id="WP_160499031.1">
    <property type="nucleotide sequence ID" value="NZ_WUBI01000002.1"/>
</dbReference>
<evidence type="ECO:0000256" key="1">
    <source>
        <dbReference type="ARBA" id="ARBA00004141"/>
    </source>
</evidence>
<comment type="similarity">
    <text evidence="2">Belongs to the nucleobase:cation symporter-2 (NCS2) (TC 2.A.40) family. Azg-like subfamily.</text>
</comment>
<evidence type="ECO:0000256" key="4">
    <source>
        <dbReference type="ARBA" id="ARBA00022692"/>
    </source>
</evidence>
<evidence type="ECO:0000256" key="6">
    <source>
        <dbReference type="ARBA" id="ARBA00023136"/>
    </source>
</evidence>
<accession>A0A7X3LJJ8</accession>
<keyword evidence="9" id="KW-1185">Reference proteome</keyword>
<keyword evidence="4 7" id="KW-0812">Transmembrane</keyword>
<dbReference type="PANTHER" id="PTHR43337:SF2">
    <property type="entry name" value="XANTHINE_URACIL PERMEASE"/>
    <property type="match status" value="1"/>
</dbReference>
<dbReference type="EMBL" id="WUBI01000002">
    <property type="protein sequence ID" value="MWV45484.1"/>
    <property type="molecule type" value="Genomic_DNA"/>
</dbReference>
<protein>
    <submittedName>
        <fullName evidence="8">NCS2 family permease</fullName>
    </submittedName>
</protein>
<dbReference type="GO" id="GO:0005345">
    <property type="term" value="F:purine nucleobase transmembrane transporter activity"/>
    <property type="evidence" value="ECO:0007669"/>
    <property type="project" value="TreeGrafter"/>
</dbReference>
<keyword evidence="5 7" id="KW-1133">Transmembrane helix</keyword>
<evidence type="ECO:0000313" key="9">
    <source>
        <dbReference type="Proteomes" id="UP000460318"/>
    </source>
</evidence>
<evidence type="ECO:0000256" key="2">
    <source>
        <dbReference type="ARBA" id="ARBA00005697"/>
    </source>
</evidence>
<feature type="transmembrane region" description="Helical" evidence="7">
    <location>
        <begin position="77"/>
        <end position="97"/>
    </location>
</feature>
<dbReference type="InterPro" id="IPR006043">
    <property type="entry name" value="NCS2"/>
</dbReference>
<dbReference type="GO" id="GO:0005886">
    <property type="term" value="C:plasma membrane"/>
    <property type="evidence" value="ECO:0007669"/>
    <property type="project" value="TreeGrafter"/>
</dbReference>
<feature type="transmembrane region" description="Helical" evidence="7">
    <location>
        <begin position="52"/>
        <end position="70"/>
    </location>
</feature>
<feature type="transmembrane region" description="Helical" evidence="7">
    <location>
        <begin position="372"/>
        <end position="401"/>
    </location>
</feature>
<name>A0A7X3LJJ8_9BACL</name>
<organism evidence="8 9">
    <name type="scientific">Paenibacillus dendrobii</name>
    <dbReference type="NCBI Taxonomy" id="2691084"/>
    <lineage>
        <taxon>Bacteria</taxon>
        <taxon>Bacillati</taxon>
        <taxon>Bacillota</taxon>
        <taxon>Bacilli</taxon>
        <taxon>Bacillales</taxon>
        <taxon>Paenibacillaceae</taxon>
        <taxon>Paenibacillus</taxon>
    </lineage>
</organism>
<feature type="transmembrane region" description="Helical" evidence="7">
    <location>
        <begin position="316"/>
        <end position="337"/>
    </location>
</feature>
<feature type="transmembrane region" description="Helical" evidence="7">
    <location>
        <begin position="280"/>
        <end position="304"/>
    </location>
</feature>
<proteinExistence type="inferred from homology"/>